<evidence type="ECO:0000313" key="1">
    <source>
        <dbReference type="EMBL" id="GAI83069.1"/>
    </source>
</evidence>
<dbReference type="EMBL" id="BARW01005769">
    <property type="protein sequence ID" value="GAI83069.1"/>
    <property type="molecule type" value="Genomic_DNA"/>
</dbReference>
<sequence length="61" mass="6877">MSLFIWKANFQRLKKDKQGGTTGWSKWRSSILSDPGAVLGDSVGWHNGNNWVVDQKSEEVV</sequence>
<accession>X1TSS6</accession>
<dbReference type="AlphaFoldDB" id="X1TSS6"/>
<protein>
    <submittedName>
        <fullName evidence="1">Uncharacterized protein</fullName>
    </submittedName>
</protein>
<organism evidence="1">
    <name type="scientific">marine sediment metagenome</name>
    <dbReference type="NCBI Taxonomy" id="412755"/>
    <lineage>
        <taxon>unclassified sequences</taxon>
        <taxon>metagenomes</taxon>
        <taxon>ecological metagenomes</taxon>
    </lineage>
</organism>
<gene>
    <name evidence="1" type="ORF">S12H4_12275</name>
</gene>
<comment type="caution">
    <text evidence="1">The sequence shown here is derived from an EMBL/GenBank/DDBJ whole genome shotgun (WGS) entry which is preliminary data.</text>
</comment>
<proteinExistence type="predicted"/>
<reference evidence="1" key="1">
    <citation type="journal article" date="2014" name="Front. Microbiol.">
        <title>High frequency of phylogenetically diverse reductive dehalogenase-homologous genes in deep subseafloor sedimentary metagenomes.</title>
        <authorList>
            <person name="Kawai M."/>
            <person name="Futagami T."/>
            <person name="Toyoda A."/>
            <person name="Takaki Y."/>
            <person name="Nishi S."/>
            <person name="Hori S."/>
            <person name="Arai W."/>
            <person name="Tsubouchi T."/>
            <person name="Morono Y."/>
            <person name="Uchiyama I."/>
            <person name="Ito T."/>
            <person name="Fujiyama A."/>
            <person name="Inagaki F."/>
            <person name="Takami H."/>
        </authorList>
    </citation>
    <scope>NUCLEOTIDE SEQUENCE</scope>
    <source>
        <strain evidence="1">Expedition CK06-06</strain>
    </source>
</reference>
<name>X1TSS6_9ZZZZ</name>